<feature type="compositionally biased region" description="Low complexity" evidence="1">
    <location>
        <begin position="215"/>
        <end position="224"/>
    </location>
</feature>
<evidence type="ECO:0000256" key="1">
    <source>
        <dbReference type="SAM" id="MobiDB-lite"/>
    </source>
</evidence>
<accession>A0A139HDJ8</accession>
<feature type="compositionally biased region" description="Polar residues" evidence="1">
    <location>
        <begin position="147"/>
        <end position="167"/>
    </location>
</feature>
<feature type="region of interest" description="Disordered" evidence="1">
    <location>
        <begin position="1"/>
        <end position="25"/>
    </location>
</feature>
<name>A0A139HDJ8_9PEZI</name>
<reference evidence="2 3" key="1">
    <citation type="submission" date="2015-07" db="EMBL/GenBank/DDBJ databases">
        <title>Comparative genomics of the Sigatoka disease complex on banana suggests a link between parallel evolutionary changes in Pseudocercospora fijiensis and Pseudocercospora eumusae and increased virulence on the banana host.</title>
        <authorList>
            <person name="Chang T.-C."/>
            <person name="Salvucci A."/>
            <person name="Crous P.W."/>
            <person name="Stergiopoulos I."/>
        </authorList>
    </citation>
    <scope>NUCLEOTIDE SEQUENCE [LARGE SCALE GENOMIC DNA]</scope>
    <source>
        <strain evidence="2 3">CBS 114824</strain>
    </source>
</reference>
<proteinExistence type="predicted"/>
<protein>
    <submittedName>
        <fullName evidence="2">Uncharacterized protein</fullName>
    </submittedName>
</protein>
<comment type="caution">
    <text evidence="2">The sequence shown here is derived from an EMBL/GenBank/DDBJ whole genome shotgun (WGS) entry which is preliminary data.</text>
</comment>
<feature type="region of interest" description="Disordered" evidence="1">
    <location>
        <begin position="128"/>
        <end position="276"/>
    </location>
</feature>
<dbReference type="OrthoDB" id="310895at2759"/>
<evidence type="ECO:0000313" key="2">
    <source>
        <dbReference type="EMBL" id="KXT00496.1"/>
    </source>
</evidence>
<feature type="compositionally biased region" description="Basic and acidic residues" evidence="1">
    <location>
        <begin position="11"/>
        <end position="25"/>
    </location>
</feature>
<feature type="compositionally biased region" description="Basic and acidic residues" evidence="1">
    <location>
        <begin position="83"/>
        <end position="96"/>
    </location>
</feature>
<feature type="region of interest" description="Disordered" evidence="1">
    <location>
        <begin position="52"/>
        <end position="96"/>
    </location>
</feature>
<feature type="compositionally biased region" description="Polar residues" evidence="1">
    <location>
        <begin position="1"/>
        <end position="10"/>
    </location>
</feature>
<dbReference type="Proteomes" id="UP000070133">
    <property type="component" value="Unassembled WGS sequence"/>
</dbReference>
<keyword evidence="3" id="KW-1185">Reference proteome</keyword>
<organism evidence="2 3">
    <name type="scientific">Pseudocercospora eumusae</name>
    <dbReference type="NCBI Taxonomy" id="321146"/>
    <lineage>
        <taxon>Eukaryota</taxon>
        <taxon>Fungi</taxon>
        <taxon>Dikarya</taxon>
        <taxon>Ascomycota</taxon>
        <taxon>Pezizomycotina</taxon>
        <taxon>Dothideomycetes</taxon>
        <taxon>Dothideomycetidae</taxon>
        <taxon>Mycosphaerellales</taxon>
        <taxon>Mycosphaerellaceae</taxon>
        <taxon>Pseudocercospora</taxon>
    </lineage>
</organism>
<sequence>MQKPPSTMETSRTDDLFKDDRRDRDEQRTFGESLARFFGVMFCCMSSYDDDVDETHGSDRKLEISAPTDFRREEMDIPGLTEEQSKMYREKQRRDAERMWNHLQPLRSSPSGTFAERPETAYPTYEAFTQPRAAPKPRRSPLHVDTASPTHIGQAQSTSPSTANSRADSAFHQPQARANPRLTDRVKAHSRRISDSWNYRRSGSAMDYHQPPFHAASKYDSSSADDVEMARLTDSKTAVNTGSAGFNSPVGEGKQSEDSICTRTTEREGMGIGYKI</sequence>
<feature type="compositionally biased region" description="Polar residues" evidence="1">
    <location>
        <begin position="235"/>
        <end position="246"/>
    </location>
</feature>
<dbReference type="AlphaFoldDB" id="A0A139HDJ8"/>
<dbReference type="EMBL" id="LFZN01000072">
    <property type="protein sequence ID" value="KXT00496.1"/>
    <property type="molecule type" value="Genomic_DNA"/>
</dbReference>
<evidence type="ECO:0000313" key="3">
    <source>
        <dbReference type="Proteomes" id="UP000070133"/>
    </source>
</evidence>
<feature type="compositionally biased region" description="Basic and acidic residues" evidence="1">
    <location>
        <begin position="54"/>
        <end position="75"/>
    </location>
</feature>
<gene>
    <name evidence="2" type="ORF">AC578_4083</name>
</gene>